<evidence type="ECO:0000313" key="1">
    <source>
        <dbReference type="EMBL" id="TWT87422.1"/>
    </source>
</evidence>
<dbReference type="InterPro" id="IPR011463">
    <property type="entry name" value="DUF1569"/>
</dbReference>
<proteinExistence type="predicted"/>
<evidence type="ECO:0000313" key="2">
    <source>
        <dbReference type="Proteomes" id="UP000315440"/>
    </source>
</evidence>
<protein>
    <recommendedName>
        <fullName evidence="3">DinB superfamily protein</fullName>
    </recommendedName>
</protein>
<organism evidence="1 2">
    <name type="scientific">Pseudobythopirellula maris</name>
    <dbReference type="NCBI Taxonomy" id="2527991"/>
    <lineage>
        <taxon>Bacteria</taxon>
        <taxon>Pseudomonadati</taxon>
        <taxon>Planctomycetota</taxon>
        <taxon>Planctomycetia</taxon>
        <taxon>Pirellulales</taxon>
        <taxon>Lacipirellulaceae</taxon>
        <taxon>Pseudobythopirellula</taxon>
    </lineage>
</organism>
<dbReference type="RefSeq" id="WP_146401543.1">
    <property type="nucleotide sequence ID" value="NZ_SJPQ01000003.1"/>
</dbReference>
<accession>A0A5C5ZJ59</accession>
<dbReference type="AlphaFoldDB" id="A0A5C5ZJ59"/>
<gene>
    <name evidence="1" type="ORF">Mal64_29610</name>
</gene>
<reference evidence="1 2" key="1">
    <citation type="submission" date="2019-02" db="EMBL/GenBank/DDBJ databases">
        <title>Deep-cultivation of Planctomycetes and their phenomic and genomic characterization uncovers novel biology.</title>
        <authorList>
            <person name="Wiegand S."/>
            <person name="Jogler M."/>
            <person name="Boedeker C."/>
            <person name="Pinto D."/>
            <person name="Vollmers J."/>
            <person name="Rivas-Marin E."/>
            <person name="Kohn T."/>
            <person name="Peeters S.H."/>
            <person name="Heuer A."/>
            <person name="Rast P."/>
            <person name="Oberbeckmann S."/>
            <person name="Bunk B."/>
            <person name="Jeske O."/>
            <person name="Meyerdierks A."/>
            <person name="Storesund J.E."/>
            <person name="Kallscheuer N."/>
            <person name="Luecker S."/>
            <person name="Lage O.M."/>
            <person name="Pohl T."/>
            <person name="Merkel B.J."/>
            <person name="Hornburger P."/>
            <person name="Mueller R.-W."/>
            <person name="Bruemmer F."/>
            <person name="Labrenz M."/>
            <person name="Spormann A.M."/>
            <person name="Op Den Camp H."/>
            <person name="Overmann J."/>
            <person name="Amann R."/>
            <person name="Jetten M.S.M."/>
            <person name="Mascher T."/>
            <person name="Medema M.H."/>
            <person name="Devos D.P."/>
            <person name="Kaster A.-K."/>
            <person name="Ovreas L."/>
            <person name="Rohde M."/>
            <person name="Galperin M.Y."/>
            <person name="Jogler C."/>
        </authorList>
    </citation>
    <scope>NUCLEOTIDE SEQUENCE [LARGE SCALE GENOMIC DNA]</scope>
    <source>
        <strain evidence="1 2">Mal64</strain>
    </source>
</reference>
<dbReference type="EMBL" id="SJPQ01000003">
    <property type="protein sequence ID" value="TWT87422.1"/>
    <property type="molecule type" value="Genomic_DNA"/>
</dbReference>
<dbReference type="OrthoDB" id="282689at2"/>
<keyword evidence="2" id="KW-1185">Reference proteome</keyword>
<evidence type="ECO:0008006" key="3">
    <source>
        <dbReference type="Google" id="ProtNLM"/>
    </source>
</evidence>
<name>A0A5C5ZJ59_9BACT</name>
<comment type="caution">
    <text evidence="1">The sequence shown here is derived from an EMBL/GenBank/DDBJ whole genome shotgun (WGS) entry which is preliminary data.</text>
</comment>
<dbReference type="Pfam" id="PF07606">
    <property type="entry name" value="DUF1569"/>
    <property type="match status" value="1"/>
</dbReference>
<sequence length="154" mass="17447">MPARRQLRFATFDDAIADIERLRDGGYTPTMKWNLTEVCEHLRKTMHAGLHGGTKPLPWILRVSIARLLVEYMVWRHWMPNGAKAPAEFIPEDYAEDDPERIEACIALMREARDFSGKLPPNPLAAGLSVETWQGLQVLHAEHHLSKLEPATAA</sequence>
<dbReference type="Proteomes" id="UP000315440">
    <property type="component" value="Unassembled WGS sequence"/>
</dbReference>